<dbReference type="OrthoDB" id="28737at2759"/>
<accession>A0A086JI38</accession>
<dbReference type="GO" id="GO:0005524">
    <property type="term" value="F:ATP binding"/>
    <property type="evidence" value="ECO:0007669"/>
    <property type="project" value="UniProtKB-KW"/>
</dbReference>
<dbReference type="Pfam" id="PF00183">
    <property type="entry name" value="HSP90"/>
    <property type="match status" value="1"/>
</dbReference>
<dbReference type="GO" id="GO:0140662">
    <property type="term" value="F:ATP-dependent protein folding chaperone"/>
    <property type="evidence" value="ECO:0007669"/>
    <property type="project" value="InterPro"/>
</dbReference>
<dbReference type="Gene3D" id="3.40.50.11260">
    <property type="match status" value="1"/>
</dbReference>
<dbReference type="PRINTS" id="PR00775">
    <property type="entry name" value="HEATSHOCK90"/>
</dbReference>
<dbReference type="GO" id="GO:0051082">
    <property type="term" value="F:unfolded protein binding"/>
    <property type="evidence" value="ECO:0007669"/>
    <property type="project" value="InterPro"/>
</dbReference>
<dbReference type="Gene3D" id="3.30.230.80">
    <property type="match status" value="1"/>
</dbReference>
<name>A0A086JI38_TOXGO</name>
<evidence type="ECO:0000256" key="5">
    <source>
        <dbReference type="SAM" id="MobiDB-lite"/>
    </source>
</evidence>
<reference evidence="6 7" key="1">
    <citation type="submission" date="2014-02" db="EMBL/GenBank/DDBJ databases">
        <authorList>
            <person name="Sibley D."/>
            <person name="Venepally P."/>
            <person name="Karamycheva S."/>
            <person name="Hadjithomas M."/>
            <person name="Khan A."/>
            <person name="Brunk B."/>
            <person name="Roos D."/>
            <person name="Caler E."/>
            <person name="Lorenzi H."/>
        </authorList>
    </citation>
    <scope>NUCLEOTIDE SEQUENCE [LARGE SCALE GENOMIC DNA]</scope>
    <source>
        <strain evidence="6 7">GAB2-2007-GAL-DOM2</strain>
    </source>
</reference>
<dbReference type="HAMAP" id="MF_00505">
    <property type="entry name" value="HSP90"/>
    <property type="match status" value="1"/>
</dbReference>
<dbReference type="InterPro" id="IPR001404">
    <property type="entry name" value="Hsp90_fam"/>
</dbReference>
<feature type="compositionally biased region" description="Polar residues" evidence="5">
    <location>
        <begin position="831"/>
        <end position="841"/>
    </location>
</feature>
<dbReference type="GO" id="GO:0016887">
    <property type="term" value="F:ATP hydrolysis activity"/>
    <property type="evidence" value="ECO:0007669"/>
    <property type="project" value="InterPro"/>
</dbReference>
<feature type="region of interest" description="Disordered" evidence="5">
    <location>
        <begin position="131"/>
        <end position="157"/>
    </location>
</feature>
<dbReference type="Proteomes" id="UP000028837">
    <property type="component" value="Unassembled WGS sequence"/>
</dbReference>
<feature type="region of interest" description="Disordered" evidence="5">
    <location>
        <begin position="808"/>
        <end position="861"/>
    </location>
</feature>
<feature type="region of interest" description="Disordered" evidence="5">
    <location>
        <begin position="26"/>
        <end position="65"/>
    </location>
</feature>
<dbReference type="Gene3D" id="3.30.565.10">
    <property type="entry name" value="Histidine kinase-like ATPase, C-terminal domain"/>
    <property type="match status" value="1"/>
</dbReference>
<organism evidence="6 7">
    <name type="scientific">Toxoplasma gondii GAB2-2007-GAL-DOM2</name>
    <dbReference type="NCBI Taxonomy" id="1130820"/>
    <lineage>
        <taxon>Eukaryota</taxon>
        <taxon>Sar</taxon>
        <taxon>Alveolata</taxon>
        <taxon>Apicomplexa</taxon>
        <taxon>Conoidasida</taxon>
        <taxon>Coccidia</taxon>
        <taxon>Eucoccidiorida</taxon>
        <taxon>Eimeriorina</taxon>
        <taxon>Sarcocystidae</taxon>
        <taxon>Toxoplasma</taxon>
    </lineage>
</organism>
<dbReference type="PANTHER" id="PTHR11528">
    <property type="entry name" value="HEAT SHOCK PROTEIN 90 FAMILY MEMBER"/>
    <property type="match status" value="1"/>
</dbReference>
<evidence type="ECO:0000256" key="1">
    <source>
        <dbReference type="ARBA" id="ARBA00008239"/>
    </source>
</evidence>
<dbReference type="NCBIfam" id="NF003555">
    <property type="entry name" value="PRK05218.1"/>
    <property type="match status" value="1"/>
</dbReference>
<feature type="compositionally biased region" description="Basic and acidic residues" evidence="5">
    <location>
        <begin position="846"/>
        <end position="855"/>
    </location>
</feature>
<evidence type="ECO:0000256" key="4">
    <source>
        <dbReference type="ARBA" id="ARBA00023186"/>
    </source>
</evidence>
<dbReference type="InterPro" id="IPR020568">
    <property type="entry name" value="Ribosomal_Su5_D2-typ_SF"/>
</dbReference>
<comment type="similarity">
    <text evidence="1">Belongs to the heat shock protein 90 family.</text>
</comment>
<dbReference type="CDD" id="cd16927">
    <property type="entry name" value="HATPase_Hsp90-like"/>
    <property type="match status" value="1"/>
</dbReference>
<dbReference type="FunFam" id="3.30.230.80:FF:000004">
    <property type="entry name" value="Heat shock protein 75 kDa"/>
    <property type="match status" value="1"/>
</dbReference>
<feature type="compositionally biased region" description="Low complexity" evidence="5">
    <location>
        <begin position="131"/>
        <end position="142"/>
    </location>
</feature>
<dbReference type="SUPFAM" id="SSF54211">
    <property type="entry name" value="Ribosomal protein S5 domain 2-like"/>
    <property type="match status" value="1"/>
</dbReference>
<keyword evidence="3" id="KW-0067">ATP-binding</keyword>
<dbReference type="SUPFAM" id="SSF110942">
    <property type="entry name" value="HSP90 C-terminal domain"/>
    <property type="match status" value="1"/>
</dbReference>
<dbReference type="AlphaFoldDB" id="A0A086JI38"/>
<dbReference type="VEuPathDB" id="ToxoDB:TGDOM2_292920"/>
<evidence type="ECO:0000256" key="3">
    <source>
        <dbReference type="ARBA" id="ARBA00022840"/>
    </source>
</evidence>
<keyword evidence="4" id="KW-0143">Chaperone</keyword>
<comment type="caution">
    <text evidence="6">The sequence shown here is derived from an EMBL/GenBank/DDBJ whole genome shotgun (WGS) entry which is preliminary data.</text>
</comment>
<protein>
    <submittedName>
        <fullName evidence="6">Putative heat shock protein 75</fullName>
    </submittedName>
</protein>
<feature type="compositionally biased region" description="Low complexity" evidence="5">
    <location>
        <begin position="33"/>
        <end position="45"/>
    </location>
</feature>
<dbReference type="InterPro" id="IPR037196">
    <property type="entry name" value="HSP90_C"/>
</dbReference>
<keyword evidence="2" id="KW-0547">Nucleotide-binding</keyword>
<sequence length="861" mass="95228">MSLPSVGHPLSRLATTRLPGKSAVSLGPVIQEGSGKSSRRIVSSSCIQKNGEAETMPNPSRLGDSGNVRTPVMPPTASPIFSFHQAEASLPYSSAFPPVSTIHPACFIRWKRTNAGLFDNFGRGLATATFSGENGSESGGKSDATSATTNDGVADSEGEVHTFKAETKKLLHIVTHSLYTDKEVFVRELISNAADALEKLRFLQATAQVTDADGSEAMALEIHLSTDAAAKTFTLQDTGVGMTKAELLEHLGTIAKSGSLEFLMKHQGEKNADIIGQFGVGFYSAFVVSDRVDVYTRAHEEGAKAYLWSSDGAGEFNVKELSEEEASEAGLKRGTKIVCHLKKDCLEFSNIHHVRECATKFSSFVNFPIYVKEEDGKNTKITSQQALWLQTSATEDEHRQCFRYLSNTSWGDPMYSIMFRTDAPLSIKAVFYIPEDPPSRLFQPANEVGVSLHSRRVLVKKSATDIIPKWLGFVKGVIDCDDIPLNVSRENMQNSVLIEKLSQILVRRILKFLDDQSKSNPEKYLDFYRRYAQHLKEGVLDDAHHGSKFKDSLLNLLRFQTSETPAGELISLDKYFEMVKPEQQNIYYYCCPGRETAMASPYMEQFREWKRPVLLLMDDVDEFVAMNAQSFKNKKFVAIDAPEEDFEPLLEEDKEGKKDKKPDTPALVGDHRIELERFVQNTLGSRVSSVKFSDRLVKTPAVVTGFLSSTLRKMMKATLQGAPDAQLKMASLPVNLELNPHHQMITSLYHLQRTNSDVAKLLVEQLYDNACIAAGIMEDPRSMLERLNNLLEVTAQYAYHHNESATAAADLTSPKDDTMPTGVAEDDKAQPDSSSAQTDSTAGPEVEPKKTETAVREGASA</sequence>
<dbReference type="InterPro" id="IPR020575">
    <property type="entry name" value="Hsp90_N"/>
</dbReference>
<evidence type="ECO:0000256" key="2">
    <source>
        <dbReference type="ARBA" id="ARBA00022741"/>
    </source>
</evidence>
<dbReference type="Pfam" id="PF13589">
    <property type="entry name" value="HATPase_c_3"/>
    <property type="match status" value="1"/>
</dbReference>
<dbReference type="InterPro" id="IPR036890">
    <property type="entry name" value="HATPase_C_sf"/>
</dbReference>
<dbReference type="EMBL" id="AHZU02001489">
    <property type="protein sequence ID" value="KFG31806.1"/>
    <property type="molecule type" value="Genomic_DNA"/>
</dbReference>
<evidence type="ECO:0000313" key="6">
    <source>
        <dbReference type="EMBL" id="KFG31806.1"/>
    </source>
</evidence>
<gene>
    <name evidence="6" type="ORF">TGDOM2_292920</name>
</gene>
<dbReference type="SUPFAM" id="SSF55874">
    <property type="entry name" value="ATPase domain of HSP90 chaperone/DNA topoisomerase II/histidine kinase"/>
    <property type="match status" value="1"/>
</dbReference>
<dbReference type="Gene3D" id="1.20.120.790">
    <property type="entry name" value="Heat shock protein 90, C-terminal domain"/>
    <property type="match status" value="1"/>
</dbReference>
<keyword evidence="6" id="KW-0346">Stress response</keyword>
<evidence type="ECO:0000313" key="7">
    <source>
        <dbReference type="Proteomes" id="UP000028837"/>
    </source>
</evidence>
<proteinExistence type="inferred from homology"/>